<dbReference type="Proteomes" id="UP000292564">
    <property type="component" value="Unassembled WGS sequence"/>
</dbReference>
<keyword evidence="2" id="KW-1185">Reference proteome</keyword>
<protein>
    <submittedName>
        <fullName evidence="1">Uncharacterized protein</fullName>
    </submittedName>
</protein>
<comment type="caution">
    <text evidence="1">The sequence shown here is derived from an EMBL/GenBank/DDBJ whole genome shotgun (WGS) entry which is preliminary data.</text>
</comment>
<evidence type="ECO:0000313" key="1">
    <source>
        <dbReference type="EMBL" id="RZU53821.1"/>
    </source>
</evidence>
<dbReference type="InterPro" id="IPR046115">
    <property type="entry name" value="DUF6052"/>
</dbReference>
<organism evidence="1 2">
    <name type="scientific">Krasilnikovia cinnamomea</name>
    <dbReference type="NCBI Taxonomy" id="349313"/>
    <lineage>
        <taxon>Bacteria</taxon>
        <taxon>Bacillati</taxon>
        <taxon>Actinomycetota</taxon>
        <taxon>Actinomycetes</taxon>
        <taxon>Micromonosporales</taxon>
        <taxon>Micromonosporaceae</taxon>
        <taxon>Krasilnikovia</taxon>
    </lineage>
</organism>
<sequence length="66" mass="7175">MTRDLLDNPLTGEERKLLDAYRLLRELAREAPTPCVAANVRAALAPIAVAVTDLGLSFEHLLDDGC</sequence>
<gene>
    <name evidence="1" type="ORF">EV385_5755</name>
</gene>
<dbReference type="EMBL" id="SHKY01000001">
    <property type="protein sequence ID" value="RZU53821.1"/>
    <property type="molecule type" value="Genomic_DNA"/>
</dbReference>
<proteinExistence type="predicted"/>
<dbReference type="AlphaFoldDB" id="A0A4Q7ZSM2"/>
<reference evidence="1 2" key="1">
    <citation type="submission" date="2019-02" db="EMBL/GenBank/DDBJ databases">
        <title>Sequencing the genomes of 1000 actinobacteria strains.</title>
        <authorList>
            <person name="Klenk H.-P."/>
        </authorList>
    </citation>
    <scope>NUCLEOTIDE SEQUENCE [LARGE SCALE GENOMIC DNA]</scope>
    <source>
        <strain evidence="1 2">DSM 45162</strain>
    </source>
</reference>
<accession>A0A4Q7ZSM2</accession>
<dbReference type="Pfam" id="PF19522">
    <property type="entry name" value="DUF6052"/>
    <property type="match status" value="1"/>
</dbReference>
<evidence type="ECO:0000313" key="2">
    <source>
        <dbReference type="Proteomes" id="UP000292564"/>
    </source>
</evidence>
<name>A0A4Q7ZSM2_9ACTN</name>